<dbReference type="PANTHER" id="PTHR46753">
    <property type="entry name" value="FYVE AND COILED-COIL DOMAIN-CONTAINING PROTEIN 1"/>
    <property type="match status" value="1"/>
</dbReference>
<proteinExistence type="predicted"/>
<dbReference type="InterPro" id="IPR006020">
    <property type="entry name" value="PTB/PI_dom"/>
</dbReference>
<feature type="domain" description="PID" evidence="1">
    <location>
        <begin position="188"/>
        <end position="302"/>
    </location>
</feature>
<dbReference type="CDD" id="cd00136">
    <property type="entry name" value="PDZ_canonical"/>
    <property type="match status" value="1"/>
</dbReference>
<dbReference type="Gene3D" id="2.30.42.10">
    <property type="match status" value="1"/>
</dbReference>
<feature type="non-terminal residue" evidence="2">
    <location>
        <position position="1"/>
    </location>
</feature>
<dbReference type="AlphaFoldDB" id="A0AAV2RZV7"/>
<reference evidence="2 3" key="1">
    <citation type="submission" date="2024-05" db="EMBL/GenBank/DDBJ databases">
        <authorList>
            <person name="Wallberg A."/>
        </authorList>
    </citation>
    <scope>NUCLEOTIDE SEQUENCE [LARGE SCALE GENOMIC DNA]</scope>
</reference>
<dbReference type="PROSITE" id="PS01179">
    <property type="entry name" value="PID"/>
    <property type="match status" value="1"/>
</dbReference>
<evidence type="ECO:0000259" key="1">
    <source>
        <dbReference type="PROSITE" id="PS01179"/>
    </source>
</evidence>
<dbReference type="EMBL" id="CAXKWB010037068">
    <property type="protein sequence ID" value="CAL4149333.1"/>
    <property type="molecule type" value="Genomic_DNA"/>
</dbReference>
<sequence>VRLKCNDGIYDISESIVGNEILGEILLSLLYQLGRLNFDLNVRNSSFLEETWQLPLYVEYELVPCLDLGICLGHVSGRSVVIRVEEGSVAGEDNKIEIGDVIHEAFGVCIHGWRKGKVTALLRQNRGLPVSLKVIKGHYSNGCIFPGVVPLLRRLQLDVDELQEQFKAALKSDNQDIKPLLHIGGQSVNYLGSVSVGNCGDVSRIEHAVSVVVNQARVPVAVRMITGEIGVQTLLETNRKVILSHSYTEISACGRRNDMPLYFAYIAGDTSCTISSHFTCYVFQAPTEDKSRDILLTLADGFHRTHWAV</sequence>
<accession>A0AAV2RZV7</accession>
<dbReference type="PANTHER" id="PTHR46753:SF3">
    <property type="entry name" value="PDZ DOMAIN-CONTAINING PROTEIN"/>
    <property type="match status" value="1"/>
</dbReference>
<dbReference type="Pfam" id="PF00640">
    <property type="entry name" value="PID"/>
    <property type="match status" value="1"/>
</dbReference>
<dbReference type="Proteomes" id="UP001497623">
    <property type="component" value="Unassembled WGS sequence"/>
</dbReference>
<gene>
    <name evidence="2" type="ORF">MNOR_LOCUS30408</name>
</gene>
<dbReference type="SUPFAM" id="SSF50156">
    <property type="entry name" value="PDZ domain-like"/>
    <property type="match status" value="1"/>
</dbReference>
<protein>
    <recommendedName>
        <fullName evidence="1">PID domain-containing protein</fullName>
    </recommendedName>
</protein>
<organism evidence="2 3">
    <name type="scientific">Meganyctiphanes norvegica</name>
    <name type="common">Northern krill</name>
    <name type="synonym">Thysanopoda norvegica</name>
    <dbReference type="NCBI Taxonomy" id="48144"/>
    <lineage>
        <taxon>Eukaryota</taxon>
        <taxon>Metazoa</taxon>
        <taxon>Ecdysozoa</taxon>
        <taxon>Arthropoda</taxon>
        <taxon>Crustacea</taxon>
        <taxon>Multicrustacea</taxon>
        <taxon>Malacostraca</taxon>
        <taxon>Eumalacostraca</taxon>
        <taxon>Eucarida</taxon>
        <taxon>Euphausiacea</taxon>
        <taxon>Euphausiidae</taxon>
        <taxon>Meganyctiphanes</taxon>
    </lineage>
</organism>
<evidence type="ECO:0000313" key="3">
    <source>
        <dbReference type="Proteomes" id="UP001497623"/>
    </source>
</evidence>
<evidence type="ECO:0000313" key="2">
    <source>
        <dbReference type="EMBL" id="CAL4149333.1"/>
    </source>
</evidence>
<dbReference type="InterPro" id="IPR011993">
    <property type="entry name" value="PH-like_dom_sf"/>
</dbReference>
<dbReference type="SUPFAM" id="SSF50729">
    <property type="entry name" value="PH domain-like"/>
    <property type="match status" value="1"/>
</dbReference>
<comment type="caution">
    <text evidence="2">The sequence shown here is derived from an EMBL/GenBank/DDBJ whole genome shotgun (WGS) entry which is preliminary data.</text>
</comment>
<name>A0AAV2RZV7_MEGNR</name>
<keyword evidence="3" id="KW-1185">Reference proteome</keyword>
<dbReference type="Gene3D" id="2.30.29.30">
    <property type="entry name" value="Pleckstrin-homology domain (PH domain)/Phosphotyrosine-binding domain (PTB)"/>
    <property type="match status" value="1"/>
</dbReference>
<dbReference type="InterPro" id="IPR036034">
    <property type="entry name" value="PDZ_sf"/>
</dbReference>